<feature type="transmembrane region" description="Helical" evidence="11">
    <location>
        <begin position="163"/>
        <end position="185"/>
    </location>
</feature>
<evidence type="ECO:0000256" key="2">
    <source>
        <dbReference type="ARBA" id="ARBA00007783"/>
    </source>
</evidence>
<dbReference type="PRINTS" id="PR00164">
    <property type="entry name" value="ABC2TRNSPORT"/>
</dbReference>
<gene>
    <name evidence="13" type="ORF">ABC969_08140</name>
</gene>
<evidence type="ECO:0000256" key="1">
    <source>
        <dbReference type="ARBA" id="ARBA00004651"/>
    </source>
</evidence>
<evidence type="ECO:0000256" key="5">
    <source>
        <dbReference type="ARBA" id="ARBA00022597"/>
    </source>
</evidence>
<keyword evidence="5" id="KW-0762">Sugar transport</keyword>
<evidence type="ECO:0000256" key="7">
    <source>
        <dbReference type="ARBA" id="ARBA00022903"/>
    </source>
</evidence>
<evidence type="ECO:0000256" key="3">
    <source>
        <dbReference type="ARBA" id="ARBA00022448"/>
    </source>
</evidence>
<feature type="transmembrane region" description="Helical" evidence="11">
    <location>
        <begin position="48"/>
        <end position="70"/>
    </location>
</feature>
<reference evidence="13 14" key="1">
    <citation type="submission" date="2024-05" db="EMBL/GenBank/DDBJ databases">
        <authorList>
            <person name="Liu Q."/>
            <person name="Xin Y.-H."/>
        </authorList>
    </citation>
    <scope>NUCLEOTIDE SEQUENCE [LARGE SCALE GENOMIC DNA]</scope>
    <source>
        <strain evidence="13 14">CGMCC 1.15349</strain>
    </source>
</reference>
<dbReference type="Proteomes" id="UP001404104">
    <property type="component" value="Unassembled WGS sequence"/>
</dbReference>
<feature type="transmembrane region" description="Helical" evidence="11">
    <location>
        <begin position="131"/>
        <end position="151"/>
    </location>
</feature>
<evidence type="ECO:0000313" key="14">
    <source>
        <dbReference type="Proteomes" id="UP001404104"/>
    </source>
</evidence>
<feature type="transmembrane region" description="Helical" evidence="11">
    <location>
        <begin position="21"/>
        <end position="42"/>
    </location>
</feature>
<comment type="subcellular location">
    <subcellularLocation>
        <location evidence="11">Cell inner membrane</location>
        <topology evidence="11">Multi-pass membrane protein</topology>
    </subcellularLocation>
    <subcellularLocation>
        <location evidence="1">Cell membrane</location>
        <topology evidence="1">Multi-pass membrane protein</topology>
    </subcellularLocation>
</comment>
<evidence type="ECO:0000256" key="9">
    <source>
        <dbReference type="ARBA" id="ARBA00023047"/>
    </source>
</evidence>
<dbReference type="PROSITE" id="PS51012">
    <property type="entry name" value="ABC_TM2"/>
    <property type="match status" value="1"/>
</dbReference>
<organism evidence="13 14">
    <name type="scientific">Sphingomonas qilianensis</name>
    <dbReference type="NCBI Taxonomy" id="1736690"/>
    <lineage>
        <taxon>Bacteria</taxon>
        <taxon>Pseudomonadati</taxon>
        <taxon>Pseudomonadota</taxon>
        <taxon>Alphaproteobacteria</taxon>
        <taxon>Sphingomonadales</taxon>
        <taxon>Sphingomonadaceae</taxon>
        <taxon>Sphingomonas</taxon>
    </lineage>
</organism>
<dbReference type="RefSeq" id="WP_345864176.1">
    <property type="nucleotide sequence ID" value="NZ_JBDIMF010000002.1"/>
</dbReference>
<feature type="domain" description="ABC transmembrane type-2" evidence="12">
    <location>
        <begin position="19"/>
        <end position="240"/>
    </location>
</feature>
<dbReference type="InterPro" id="IPR047817">
    <property type="entry name" value="ABC2_TM_bact-type"/>
</dbReference>
<evidence type="ECO:0000256" key="11">
    <source>
        <dbReference type="RuleBase" id="RU361157"/>
    </source>
</evidence>
<dbReference type="InterPro" id="IPR013525">
    <property type="entry name" value="ABC2_TM"/>
</dbReference>
<keyword evidence="9" id="KW-0625">Polysaccharide transport</keyword>
<name>A0ABU9XRC7_9SPHN</name>
<proteinExistence type="inferred from homology"/>
<keyword evidence="7" id="KW-0972">Capsule biogenesis/degradation</keyword>
<comment type="similarity">
    <text evidence="2 11">Belongs to the ABC-2 integral membrane protein family.</text>
</comment>
<evidence type="ECO:0000256" key="10">
    <source>
        <dbReference type="ARBA" id="ARBA00023136"/>
    </source>
</evidence>
<keyword evidence="10 11" id="KW-0472">Membrane</keyword>
<evidence type="ECO:0000256" key="6">
    <source>
        <dbReference type="ARBA" id="ARBA00022692"/>
    </source>
</evidence>
<dbReference type="EMBL" id="JBDIMF010000002">
    <property type="protein sequence ID" value="MEN2786387.1"/>
    <property type="molecule type" value="Genomic_DNA"/>
</dbReference>
<dbReference type="Pfam" id="PF01061">
    <property type="entry name" value="ABC2_membrane"/>
    <property type="match status" value="1"/>
</dbReference>
<evidence type="ECO:0000313" key="13">
    <source>
        <dbReference type="EMBL" id="MEN2786387.1"/>
    </source>
</evidence>
<evidence type="ECO:0000256" key="4">
    <source>
        <dbReference type="ARBA" id="ARBA00022475"/>
    </source>
</evidence>
<keyword evidence="14" id="KW-1185">Reference proteome</keyword>
<keyword evidence="6 11" id="KW-0812">Transmembrane</keyword>
<keyword evidence="8 11" id="KW-1133">Transmembrane helix</keyword>
<accession>A0ABU9XRC7</accession>
<dbReference type="PANTHER" id="PTHR30413">
    <property type="entry name" value="INNER MEMBRANE TRANSPORT PERMEASE"/>
    <property type="match status" value="1"/>
</dbReference>
<feature type="transmembrane region" description="Helical" evidence="11">
    <location>
        <begin position="91"/>
        <end position="119"/>
    </location>
</feature>
<keyword evidence="3 11" id="KW-0813">Transport</keyword>
<feature type="transmembrane region" description="Helical" evidence="11">
    <location>
        <begin position="219"/>
        <end position="237"/>
    </location>
</feature>
<dbReference type="PANTHER" id="PTHR30413:SF10">
    <property type="entry name" value="CAPSULE POLYSACCHARIDE EXPORT INNER-MEMBRANE PROTEIN CTRC"/>
    <property type="match status" value="1"/>
</dbReference>
<evidence type="ECO:0000256" key="8">
    <source>
        <dbReference type="ARBA" id="ARBA00022989"/>
    </source>
</evidence>
<protein>
    <recommendedName>
        <fullName evidence="11">Transport permease protein</fullName>
    </recommendedName>
</protein>
<evidence type="ECO:0000259" key="12">
    <source>
        <dbReference type="PROSITE" id="PS51012"/>
    </source>
</evidence>
<comment type="caution">
    <text evidence="13">The sequence shown here is derived from an EMBL/GenBank/DDBJ whole genome shotgun (WGS) entry which is preliminary data.</text>
</comment>
<sequence length="247" mass="27733">MIGALMIRELTTRFGRENIGFLWIMVEPLLFAGLVGLVWRFMHGPEEHGVSVIAFVATGYIPLTLFRHAVSRALGIFTANGSLMYHRQIKILDFVLVRFLIEMIGTMMAYVFIATLLIAIGEFPVPHDIGYLLVGFVIYAFFTLSICLMVAPLSEMSEVLEKFMPVTVYIMVPFSGTFTMVSWLAPGAQEIMLYSPPVSAMELMRYGIFGDRVTPHFDVPYAIGVSMVCMLVGLVLCRRIRKTLVVE</sequence>
<keyword evidence="4 11" id="KW-1003">Cell membrane</keyword>
<dbReference type="InterPro" id="IPR000412">
    <property type="entry name" value="ABC_2_transport"/>
</dbReference>